<dbReference type="Gene3D" id="3.90.220.20">
    <property type="entry name" value="DNA methylase specificity domains"/>
    <property type="match status" value="2"/>
</dbReference>
<dbReference type="PANTHER" id="PTHR43140">
    <property type="entry name" value="TYPE-1 RESTRICTION ENZYME ECOKI SPECIFICITY PROTEIN"/>
    <property type="match status" value="1"/>
</dbReference>
<dbReference type="SUPFAM" id="SSF116734">
    <property type="entry name" value="DNA methylase specificity domain"/>
    <property type="match status" value="2"/>
</dbReference>
<dbReference type="GO" id="GO:0016787">
    <property type="term" value="F:hydrolase activity"/>
    <property type="evidence" value="ECO:0007669"/>
    <property type="project" value="UniProtKB-KW"/>
</dbReference>
<dbReference type="RefSeq" id="WP_226183849.1">
    <property type="nucleotide sequence ID" value="NZ_JAJADQ010000003.1"/>
</dbReference>
<dbReference type="CDD" id="cd17524">
    <property type="entry name" value="RMtype1_S_EcoUTORF5051P-TRD2-CR2_like"/>
    <property type="match status" value="1"/>
</dbReference>
<organism evidence="6 7">
    <name type="scientific">Hymenobacter nitidus</name>
    <dbReference type="NCBI Taxonomy" id="2880929"/>
    <lineage>
        <taxon>Bacteria</taxon>
        <taxon>Pseudomonadati</taxon>
        <taxon>Bacteroidota</taxon>
        <taxon>Cytophagia</taxon>
        <taxon>Cytophagales</taxon>
        <taxon>Hymenobacteraceae</taxon>
        <taxon>Hymenobacter</taxon>
    </lineage>
</organism>
<dbReference type="InterPro" id="IPR044946">
    <property type="entry name" value="Restrct_endonuc_typeI_TRD_sf"/>
</dbReference>
<comment type="caution">
    <text evidence="6">The sequence shown here is derived from an EMBL/GenBank/DDBJ whole genome shotgun (WGS) entry which is preliminary data.</text>
</comment>
<comment type="similarity">
    <text evidence="1">Belongs to the type-I restriction system S methylase family.</text>
</comment>
<dbReference type="CDD" id="cd17260">
    <property type="entry name" value="RMtype1_S_EcoEI-TRD1-CR1_like"/>
    <property type="match status" value="1"/>
</dbReference>
<reference evidence="6" key="1">
    <citation type="submission" date="2021-10" db="EMBL/GenBank/DDBJ databases">
        <authorList>
            <person name="Dean J.D."/>
            <person name="Kim M.K."/>
            <person name="Newey C.N."/>
            <person name="Stoker T.S."/>
            <person name="Thompson D.W."/>
            <person name="Grose J.H."/>
        </authorList>
    </citation>
    <scope>NUCLEOTIDE SEQUENCE</scope>
    <source>
        <strain evidence="6">BT635</strain>
    </source>
</reference>
<evidence type="ECO:0000259" key="5">
    <source>
        <dbReference type="Pfam" id="PF01420"/>
    </source>
</evidence>
<evidence type="ECO:0000256" key="4">
    <source>
        <dbReference type="SAM" id="MobiDB-lite"/>
    </source>
</evidence>
<keyword evidence="6" id="KW-0540">Nuclease</keyword>
<dbReference type="Pfam" id="PF01420">
    <property type="entry name" value="Methylase_S"/>
    <property type="match status" value="2"/>
</dbReference>
<keyword evidence="7" id="KW-1185">Reference proteome</keyword>
<dbReference type="InterPro" id="IPR000055">
    <property type="entry name" value="Restrct_endonuc_typeI_TRD"/>
</dbReference>
<gene>
    <name evidence="6" type="ORF">LGH70_06510</name>
</gene>
<dbReference type="EC" id="3.1.21.-" evidence="6"/>
<dbReference type="GO" id="GO:0004519">
    <property type="term" value="F:endonuclease activity"/>
    <property type="evidence" value="ECO:0007669"/>
    <property type="project" value="UniProtKB-KW"/>
</dbReference>
<sequence length="520" mass="57433">MQENQELPKGWEVVSLESIAQINPRTAHQLEDTALVSFIPMQCVEEESGKVDTSTERPLLEVKKGYTQFIDGDIIFAKITPCMENGKVAVVNDLTNGIGYGSTEFHVVRLVEGIEAKYVFYRLVSQAFRNEAQHNMTGSAGQKRVPTDFLKRASIALPPLPEQRRIVVKLEELFSRLDAGVATLRQTQAQLKRYRQSVLHAAVTGELTRAWRATHPEPAESGAALLERIRAERRAQWEAAQLSKRGGQLSLGDAWKKKYEEPAAPDTSELPELPQGWVWASVAELATNVQYGSSAKTNEDDTGIPVYRMGNIVEGKLKTDNFKYLPQQHSEFPELLLESGDLLFNRTNSAELVGKSAVYKGIPAKASFASYLIRVQLNKSANSDLLAYTLNSLYGKSWVKSVVTQQVGQANVNGTKLQAFAVPLPPIPEQEQIVSEVERLFSVLDSLELTLAAELIRAERLRQSILHRAFTGRLVPQDAADEPAAALLARLQDAPAAQPAAKAKRGRKAKAADEQLSIDL</sequence>
<dbReference type="EMBL" id="JAJADQ010000003">
    <property type="protein sequence ID" value="MCB2377226.1"/>
    <property type="molecule type" value="Genomic_DNA"/>
</dbReference>
<feature type="domain" description="Type I restriction modification DNA specificity" evidence="5">
    <location>
        <begin position="294"/>
        <end position="454"/>
    </location>
</feature>
<dbReference type="PANTHER" id="PTHR43140:SF1">
    <property type="entry name" value="TYPE I RESTRICTION ENZYME ECOKI SPECIFICITY SUBUNIT"/>
    <property type="match status" value="1"/>
</dbReference>
<evidence type="ECO:0000256" key="3">
    <source>
        <dbReference type="ARBA" id="ARBA00023125"/>
    </source>
</evidence>
<keyword evidence="2" id="KW-0680">Restriction system</keyword>
<keyword evidence="3" id="KW-0238">DNA-binding</keyword>
<dbReference type="InterPro" id="IPR051212">
    <property type="entry name" value="Type-I_RE_S_subunit"/>
</dbReference>
<evidence type="ECO:0000313" key="6">
    <source>
        <dbReference type="EMBL" id="MCB2377226.1"/>
    </source>
</evidence>
<protein>
    <submittedName>
        <fullName evidence="6">Restriction endonuclease subunit S</fullName>
        <ecNumber evidence="6">3.1.21.-</ecNumber>
    </submittedName>
</protein>
<keyword evidence="6" id="KW-0255">Endonuclease</keyword>
<feature type="domain" description="Type I restriction modification DNA specificity" evidence="5">
    <location>
        <begin position="8"/>
        <end position="175"/>
    </location>
</feature>
<accession>A0ABS8ABG3</accession>
<proteinExistence type="inferred from homology"/>
<name>A0ABS8ABG3_9BACT</name>
<evidence type="ECO:0000256" key="2">
    <source>
        <dbReference type="ARBA" id="ARBA00022747"/>
    </source>
</evidence>
<evidence type="ECO:0000313" key="7">
    <source>
        <dbReference type="Proteomes" id="UP001165297"/>
    </source>
</evidence>
<evidence type="ECO:0000256" key="1">
    <source>
        <dbReference type="ARBA" id="ARBA00010923"/>
    </source>
</evidence>
<feature type="region of interest" description="Disordered" evidence="4">
    <location>
        <begin position="496"/>
        <end position="520"/>
    </location>
</feature>
<dbReference type="Proteomes" id="UP001165297">
    <property type="component" value="Unassembled WGS sequence"/>
</dbReference>
<keyword evidence="6" id="KW-0378">Hydrolase</keyword>